<evidence type="ECO:0000256" key="3">
    <source>
        <dbReference type="ARBA" id="ARBA00022552"/>
    </source>
</evidence>
<dbReference type="Pfam" id="PF08640">
    <property type="entry name" value="U3_assoc_6"/>
    <property type="match status" value="1"/>
</dbReference>
<evidence type="ECO:0000259" key="7">
    <source>
        <dbReference type="Pfam" id="PF08640"/>
    </source>
</evidence>
<name>B8LCG3_THAPS</name>
<feature type="region of interest" description="Disordered" evidence="6">
    <location>
        <begin position="285"/>
        <end position="309"/>
    </location>
</feature>
<dbReference type="GO" id="GO:0000462">
    <property type="term" value="P:maturation of SSU-rRNA from tricistronic rRNA transcript (SSU-rRNA, 5.8S rRNA, LSU-rRNA)"/>
    <property type="evidence" value="ECO:0000318"/>
    <property type="project" value="GO_Central"/>
</dbReference>
<feature type="compositionally biased region" description="Basic residues" evidence="6">
    <location>
        <begin position="113"/>
        <end position="122"/>
    </location>
</feature>
<keyword evidence="5" id="KW-0539">Nucleus</keyword>
<keyword evidence="3" id="KW-0698">rRNA processing</keyword>
<feature type="compositionally biased region" description="Acidic residues" evidence="6">
    <location>
        <begin position="291"/>
        <end position="301"/>
    </location>
</feature>
<feature type="domain" description="U3 small nucleolar RNA-associated protein 6 N-terminal" evidence="7">
    <location>
        <begin position="9"/>
        <end position="84"/>
    </location>
</feature>
<feature type="region of interest" description="Disordered" evidence="6">
    <location>
        <begin position="396"/>
        <end position="420"/>
    </location>
</feature>
<proteinExistence type="inferred from homology"/>
<dbReference type="InterPro" id="IPR013949">
    <property type="entry name" value="Utp6"/>
</dbReference>
<dbReference type="InterPro" id="IPR055347">
    <property type="entry name" value="UTP6_N"/>
</dbReference>
<protein>
    <recommendedName>
        <fullName evidence="7">U3 small nucleolar RNA-associated protein 6 N-terminal domain-containing protein</fullName>
    </recommendedName>
</protein>
<dbReference type="Proteomes" id="UP000001449">
    <property type="component" value="Chromosome 16"/>
</dbReference>
<evidence type="ECO:0000313" key="8">
    <source>
        <dbReference type="EMBL" id="EED86892.1"/>
    </source>
</evidence>
<comment type="subcellular location">
    <subcellularLocation>
        <location evidence="1">Nucleus</location>
        <location evidence="1">Nucleolus</location>
    </subcellularLocation>
</comment>
<dbReference type="SMART" id="SM00386">
    <property type="entry name" value="HAT"/>
    <property type="match status" value="3"/>
</dbReference>
<dbReference type="GeneID" id="7449982"/>
<dbReference type="PANTHER" id="PTHR23271:SF1">
    <property type="entry name" value="U3 SMALL NUCLEOLAR RNA-ASSOCIATED PROTEIN 6 HOMOLOG"/>
    <property type="match status" value="1"/>
</dbReference>
<dbReference type="STRING" id="35128.B8LCG3"/>
<feature type="compositionally biased region" description="Acidic residues" evidence="6">
    <location>
        <begin position="92"/>
        <end position="105"/>
    </location>
</feature>
<dbReference type="InterPro" id="IPR003107">
    <property type="entry name" value="HAT"/>
</dbReference>
<dbReference type="Gene3D" id="1.25.40.10">
    <property type="entry name" value="Tetratricopeptide repeat domain"/>
    <property type="match status" value="1"/>
</dbReference>
<reference evidence="8 9" key="2">
    <citation type="journal article" date="2008" name="Nature">
        <title>The Phaeodactylum genome reveals the evolutionary history of diatom genomes.</title>
        <authorList>
            <person name="Bowler C."/>
            <person name="Allen A.E."/>
            <person name="Badger J.H."/>
            <person name="Grimwood J."/>
            <person name="Jabbari K."/>
            <person name="Kuo A."/>
            <person name="Maheswari U."/>
            <person name="Martens C."/>
            <person name="Maumus F."/>
            <person name="Otillar R.P."/>
            <person name="Rayko E."/>
            <person name="Salamov A."/>
            <person name="Vandepoele K."/>
            <person name="Beszteri B."/>
            <person name="Gruber A."/>
            <person name="Heijde M."/>
            <person name="Katinka M."/>
            <person name="Mock T."/>
            <person name="Valentin K."/>
            <person name="Verret F."/>
            <person name="Berges J.A."/>
            <person name="Brownlee C."/>
            <person name="Cadoret J.P."/>
            <person name="Chiovitti A."/>
            <person name="Choi C.J."/>
            <person name="Coesel S."/>
            <person name="De Martino A."/>
            <person name="Detter J.C."/>
            <person name="Durkin C."/>
            <person name="Falciatore A."/>
            <person name="Fournet J."/>
            <person name="Haruta M."/>
            <person name="Huysman M.J."/>
            <person name="Jenkins B.D."/>
            <person name="Jiroutova K."/>
            <person name="Jorgensen R.E."/>
            <person name="Joubert Y."/>
            <person name="Kaplan A."/>
            <person name="Kroger N."/>
            <person name="Kroth P.G."/>
            <person name="La Roche J."/>
            <person name="Lindquist E."/>
            <person name="Lommer M."/>
            <person name="Martin-Jezequel V."/>
            <person name="Lopez P.J."/>
            <person name="Lucas S."/>
            <person name="Mangogna M."/>
            <person name="McGinnis K."/>
            <person name="Medlin L.K."/>
            <person name="Montsant A."/>
            <person name="Oudot-Le Secq M.P."/>
            <person name="Napoli C."/>
            <person name="Obornik M."/>
            <person name="Parker M.S."/>
            <person name="Petit J.L."/>
            <person name="Porcel B.M."/>
            <person name="Poulsen N."/>
            <person name="Robison M."/>
            <person name="Rychlewski L."/>
            <person name="Rynearson T.A."/>
            <person name="Schmutz J."/>
            <person name="Shapiro H."/>
            <person name="Siaut M."/>
            <person name="Stanley M."/>
            <person name="Sussman M.R."/>
            <person name="Taylor A.R."/>
            <person name="Vardi A."/>
            <person name="von Dassow P."/>
            <person name="Vyverman W."/>
            <person name="Willis A."/>
            <person name="Wyrwicz L.S."/>
            <person name="Rokhsar D.S."/>
            <person name="Weissenbach J."/>
            <person name="Armbrust E.V."/>
            <person name="Green B.R."/>
            <person name="Van de Peer Y."/>
            <person name="Grigoriev I.V."/>
        </authorList>
    </citation>
    <scope>NUCLEOTIDE SEQUENCE [LARGE SCALE GENOMIC DNA]</scope>
    <source>
        <strain evidence="8 9">CCMP1335</strain>
    </source>
</reference>
<dbReference type="GO" id="GO:0034388">
    <property type="term" value="C:Pwp2p-containing subcomplex of 90S preribosome"/>
    <property type="evidence" value="ECO:0000318"/>
    <property type="project" value="GO_Central"/>
</dbReference>
<evidence type="ECO:0000313" key="9">
    <source>
        <dbReference type="Proteomes" id="UP000001449"/>
    </source>
</evidence>
<dbReference type="eggNOG" id="KOG2396">
    <property type="taxonomic scope" value="Eukaryota"/>
</dbReference>
<evidence type="ECO:0000256" key="2">
    <source>
        <dbReference type="ARBA" id="ARBA00010734"/>
    </source>
</evidence>
<keyword evidence="4" id="KW-0677">Repeat</keyword>
<comment type="similarity">
    <text evidence="2">Belongs to the UTP6 family.</text>
</comment>
<feature type="region of interest" description="Disordered" evidence="6">
    <location>
        <begin position="75"/>
        <end position="129"/>
    </location>
</feature>
<organism evidence="8 9">
    <name type="scientific">Thalassiosira pseudonana</name>
    <name type="common">Marine diatom</name>
    <name type="synonym">Cyclotella nana</name>
    <dbReference type="NCBI Taxonomy" id="35128"/>
    <lineage>
        <taxon>Eukaryota</taxon>
        <taxon>Sar</taxon>
        <taxon>Stramenopiles</taxon>
        <taxon>Ochrophyta</taxon>
        <taxon>Bacillariophyta</taxon>
        <taxon>Coscinodiscophyceae</taxon>
        <taxon>Thalassiosirophycidae</taxon>
        <taxon>Thalassiosirales</taxon>
        <taxon>Thalassiosiraceae</taxon>
        <taxon>Thalassiosira</taxon>
    </lineage>
</organism>
<dbReference type="InParanoid" id="B8LCG3"/>
<sequence>MAEQVQAVLERMVAPLKDLRDRGIFSEEEIRAIVNRRRQSEYLLQRRGTARQSDYLRYIEQEILLEKLRKLRKQKVMQEQHEERRRRRLEGLDDSDNDDDGENDDGTSNQGRKNGKGKKKHAYQSSGPGDSHIISHIHFLYQRLLKKFHYPVEVIVNYAAFAREHKSFHVMSRVYAEGLQHHPREEGLWIEAASFEFFGVPSYHGRQTNANVVPLTSHIRHIAQDNERSETTKLVGSSIQNARVLMQRGLRINGKTSQELWLQYFALEMHYVQKLRGRREILEGAKAKDDASDEDGNEDSEGERGKVTSVSNSMLLPSQIIYKNAIKSIPDNIQFRLRFIETCRQFPQTSELERYIMESVESDFGESVEGWVARISYGEEKLRRRIAKGKGGGGQVGFLANADDESGEDEGEDRPRKKARVAAQDPALILLDQALEAVPTAKMYLEGARYLRLRIQRLVGNTDDDEEEEDDVSYLMLQGEDVQTAVQRHVGLLDWLYSKATENGISSTSLTLDQVDFLLSDDEAEKAEKLLCTVSSSSDANAQLYLRWAQLSRELEASGVATSSSPERILRYALEATPIHNRSAYLLILTELMQTLMMQTRSTKRNEELKALLQKLLLLSQGVSKKGVDDGSDEDEEELEANVAGTLLAYLKYTIPTGQCTSADNDAVRSIYTGALFNSNYGKSCVGKSSEEISAMKSFFDTCLHFERSIASTDHARNKKDMKNKKKLRLCKLYESAVAFFESIGGGAFRRLVDEYQRGLDDVKHGL</sequence>
<dbReference type="GO" id="GO:0030515">
    <property type="term" value="F:snoRNA binding"/>
    <property type="evidence" value="ECO:0000318"/>
    <property type="project" value="GO_Central"/>
</dbReference>
<evidence type="ECO:0000256" key="1">
    <source>
        <dbReference type="ARBA" id="ARBA00004604"/>
    </source>
</evidence>
<keyword evidence="9" id="KW-1185">Reference proteome</keyword>
<evidence type="ECO:0000256" key="5">
    <source>
        <dbReference type="ARBA" id="ARBA00023242"/>
    </source>
</evidence>
<gene>
    <name evidence="8" type="ORF">THAPSDRAFT_25120</name>
</gene>
<dbReference type="PANTHER" id="PTHR23271">
    <property type="entry name" value="HEPATOCELLULAR CARCINOMA-ASSOCIATED ANTIGEN 66"/>
    <property type="match status" value="1"/>
</dbReference>
<reference evidence="8 9" key="1">
    <citation type="journal article" date="2004" name="Science">
        <title>The genome of the diatom Thalassiosira pseudonana: ecology, evolution, and metabolism.</title>
        <authorList>
            <person name="Armbrust E.V."/>
            <person name="Berges J.A."/>
            <person name="Bowler C."/>
            <person name="Green B.R."/>
            <person name="Martinez D."/>
            <person name="Putnam N.H."/>
            <person name="Zhou S."/>
            <person name="Allen A.E."/>
            <person name="Apt K.E."/>
            <person name="Bechner M."/>
            <person name="Brzezinski M.A."/>
            <person name="Chaal B.K."/>
            <person name="Chiovitti A."/>
            <person name="Davis A.K."/>
            <person name="Demarest M.S."/>
            <person name="Detter J.C."/>
            <person name="Glavina T."/>
            <person name="Goodstein D."/>
            <person name="Hadi M.Z."/>
            <person name="Hellsten U."/>
            <person name="Hildebrand M."/>
            <person name="Jenkins B.D."/>
            <person name="Jurka J."/>
            <person name="Kapitonov V.V."/>
            <person name="Kroger N."/>
            <person name="Lau W.W."/>
            <person name="Lane T.W."/>
            <person name="Larimer F.W."/>
            <person name="Lippmeier J.C."/>
            <person name="Lucas S."/>
            <person name="Medina M."/>
            <person name="Montsant A."/>
            <person name="Obornik M."/>
            <person name="Parker M.S."/>
            <person name="Palenik B."/>
            <person name="Pazour G.J."/>
            <person name="Richardson P.M."/>
            <person name="Rynearson T.A."/>
            <person name="Saito M.A."/>
            <person name="Schwartz D.C."/>
            <person name="Thamatrakoln K."/>
            <person name="Valentin K."/>
            <person name="Vardi A."/>
            <person name="Wilkerson F.P."/>
            <person name="Rokhsar D.S."/>
        </authorList>
    </citation>
    <scope>NUCLEOTIDE SEQUENCE [LARGE SCALE GENOMIC DNA]</scope>
    <source>
        <strain evidence="8 9">CCMP1335</strain>
    </source>
</reference>
<dbReference type="RefSeq" id="XP_002296691.1">
    <property type="nucleotide sequence ID" value="XM_002296655.1"/>
</dbReference>
<dbReference type="KEGG" id="tps:THAPSDRAFT_25120"/>
<dbReference type="PaxDb" id="35128-Thaps25120"/>
<dbReference type="InterPro" id="IPR011990">
    <property type="entry name" value="TPR-like_helical_dom_sf"/>
</dbReference>
<dbReference type="SUPFAM" id="SSF48452">
    <property type="entry name" value="TPR-like"/>
    <property type="match status" value="1"/>
</dbReference>
<accession>B8LCG3</accession>
<feature type="compositionally biased region" description="Acidic residues" evidence="6">
    <location>
        <begin position="402"/>
        <end position="412"/>
    </location>
</feature>
<dbReference type="AlphaFoldDB" id="B8LCG3"/>
<evidence type="ECO:0000256" key="6">
    <source>
        <dbReference type="SAM" id="MobiDB-lite"/>
    </source>
</evidence>
<dbReference type="GO" id="GO:0032040">
    <property type="term" value="C:small-subunit processome"/>
    <property type="evidence" value="ECO:0000318"/>
    <property type="project" value="GO_Central"/>
</dbReference>
<dbReference type="EMBL" id="DS999417">
    <property type="protein sequence ID" value="EED86892.1"/>
    <property type="molecule type" value="Genomic_DNA"/>
</dbReference>
<evidence type="ECO:0000256" key="4">
    <source>
        <dbReference type="ARBA" id="ARBA00022737"/>
    </source>
</evidence>
<dbReference type="HOGENOM" id="CLU_364311_0_0_1"/>